<dbReference type="PANTHER" id="PTHR11567">
    <property type="entry name" value="ACID PHOSPHATASE-RELATED"/>
    <property type="match status" value="1"/>
</dbReference>
<dbReference type="PANTHER" id="PTHR11567:SF210">
    <property type="entry name" value="ACID PHOSPHATASE 5-RELATED"/>
    <property type="match status" value="1"/>
</dbReference>
<dbReference type="AlphaFoldDB" id="A0A7I8WUW2"/>
<keyword evidence="5" id="KW-1185">Reference proteome</keyword>
<dbReference type="Gene3D" id="3.40.50.1240">
    <property type="entry name" value="Phosphoglycerate mutase-like"/>
    <property type="match status" value="1"/>
</dbReference>
<dbReference type="OrthoDB" id="10257284at2759"/>
<dbReference type="PROSITE" id="PS00778">
    <property type="entry name" value="HIS_ACID_PHOSPHAT_2"/>
    <property type="match status" value="1"/>
</dbReference>
<keyword evidence="3" id="KW-0812">Transmembrane</keyword>
<reference evidence="4" key="1">
    <citation type="submission" date="2020-09" db="EMBL/GenBank/DDBJ databases">
        <authorList>
            <person name="Kikuchi T."/>
        </authorList>
    </citation>
    <scope>NUCLEOTIDE SEQUENCE</scope>
    <source>
        <strain evidence="4">Ka4C1</strain>
    </source>
</reference>
<dbReference type="PROSITE" id="PS00616">
    <property type="entry name" value="HIS_ACID_PHOSPHAT_1"/>
    <property type="match status" value="1"/>
</dbReference>
<organism evidence="4 5">
    <name type="scientific">Bursaphelenchus xylophilus</name>
    <name type="common">Pinewood nematode worm</name>
    <name type="synonym">Aphelenchoides xylophilus</name>
    <dbReference type="NCBI Taxonomy" id="6326"/>
    <lineage>
        <taxon>Eukaryota</taxon>
        <taxon>Metazoa</taxon>
        <taxon>Ecdysozoa</taxon>
        <taxon>Nematoda</taxon>
        <taxon>Chromadorea</taxon>
        <taxon>Rhabditida</taxon>
        <taxon>Tylenchina</taxon>
        <taxon>Tylenchomorpha</taxon>
        <taxon>Aphelenchoidea</taxon>
        <taxon>Aphelenchoididae</taxon>
        <taxon>Bursaphelenchus</taxon>
    </lineage>
</organism>
<evidence type="ECO:0000313" key="5">
    <source>
        <dbReference type="Proteomes" id="UP000659654"/>
    </source>
</evidence>
<dbReference type="InterPro" id="IPR000560">
    <property type="entry name" value="His_Pase_clade-2"/>
</dbReference>
<evidence type="ECO:0000256" key="2">
    <source>
        <dbReference type="ARBA" id="ARBA00005375"/>
    </source>
</evidence>
<keyword evidence="3" id="KW-1133">Transmembrane helix</keyword>
<dbReference type="GO" id="GO:0003993">
    <property type="term" value="F:acid phosphatase activity"/>
    <property type="evidence" value="ECO:0007669"/>
    <property type="project" value="UniProtKB-EC"/>
</dbReference>
<dbReference type="Proteomes" id="UP000659654">
    <property type="component" value="Unassembled WGS sequence"/>
</dbReference>
<dbReference type="InterPro" id="IPR033379">
    <property type="entry name" value="Acid_Pase_AS"/>
</dbReference>
<dbReference type="Proteomes" id="UP000582659">
    <property type="component" value="Unassembled WGS sequence"/>
</dbReference>
<dbReference type="EMBL" id="CAJFCV020000004">
    <property type="protein sequence ID" value="CAG9117168.1"/>
    <property type="molecule type" value="Genomic_DNA"/>
</dbReference>
<keyword evidence="3" id="KW-0472">Membrane</keyword>
<comment type="caution">
    <text evidence="4">The sequence shown here is derived from an EMBL/GenBank/DDBJ whole genome shotgun (WGS) entry which is preliminary data.</text>
</comment>
<gene>
    <name evidence="4" type="ORF">BXYJ_LOCUS9730</name>
</gene>
<feature type="transmembrane region" description="Helical" evidence="3">
    <location>
        <begin position="144"/>
        <end position="164"/>
    </location>
</feature>
<feature type="transmembrane region" description="Helical" evidence="3">
    <location>
        <begin position="775"/>
        <end position="798"/>
    </location>
</feature>
<dbReference type="SUPFAM" id="SSF53850">
    <property type="entry name" value="Periplasmic binding protein-like II"/>
    <property type="match status" value="1"/>
</dbReference>
<dbReference type="SUPFAM" id="SSF53254">
    <property type="entry name" value="Phosphoglycerate mutase-like"/>
    <property type="match status" value="1"/>
</dbReference>
<evidence type="ECO:0000256" key="3">
    <source>
        <dbReference type="SAM" id="Phobius"/>
    </source>
</evidence>
<dbReference type="Pfam" id="PF00328">
    <property type="entry name" value="His_Phos_2"/>
    <property type="match status" value="1"/>
</dbReference>
<dbReference type="EMBL" id="CAJFDI010000004">
    <property type="protein sequence ID" value="CAD5227185.1"/>
    <property type="molecule type" value="Genomic_DNA"/>
</dbReference>
<comment type="similarity">
    <text evidence="2">Belongs to the histidine acid phosphatase family.</text>
</comment>
<sequence>MTNSTVLRIVITNYFPYSNNDCPNAPLFKLRPNCILPGIVNEILGIVADIANFKIEPIVIHNQKYAGVSYTETITAFVPMIKEMMLNGTVDTAAVPLEYSSSLEEEFDISDNVYDQLNFKFYVYDEDFGANWWNMFKVYDSRTWMAMFFFLAIQCFLCALVQVVQRRYLHDNSSLIDKIWQVLSLQLLQSAGPRFRLVSGNLLLLIFALFQCVIILGIFTSYFLSIMVRMDSNSQEMVYSMKSDLLHNRRRLITTTKNEWIKDKNDRYPLIPGMKKKEGTIFFYDNAEEAIAAVLQENAVLVAQEDEYAAYLATMNCEIAKLEVGSPPLTSHFLFMKGFPHLEKLNQALKIGRAKIRRVEERYRVERLNNCTHFKMGDPLRLNSYLGVLLMCGGGLFVGTMTGAVDDADVGDDVQIEQRTLIYVQVVFRHGDRTPQKLSVDVPSGVPREWSRLGPDQLTSLGLSQGYYLGEVIKKRYAGFISPTFKEGQVSVRSSDFGRTISTAQGVLGGMFGATFNASGFIEQGIRMKSKYNDKEMYYHTPCSNAEKERDRVLQEEEDFTKLRDEYSNLLTIMAKHSNSSKEILGLEDVFAVADSINVLKLHNLTVPSWVTPTVWDGILKIHERVGYGLFENDFLKRLRAGPLVNNVLRRMHNYIVGIVDHRQKIRLLSGHDTTLTALLSTWQIPFEEAPELCSALAIELHYHRNFGYFVKFFHRNETNGHVFYEVKSNLCGETCMLKRLVNVSEKYIPQNWLKECGFVDEFVTMVVKQSERKYIWILVFQTLIFVLVLVVAGLRWFGRRIGQNVIHSSLKNSSMNEMNVLNKI</sequence>
<evidence type="ECO:0000313" key="4">
    <source>
        <dbReference type="EMBL" id="CAD5227185.1"/>
    </source>
</evidence>
<dbReference type="InterPro" id="IPR050645">
    <property type="entry name" value="Histidine_acid_phosphatase"/>
</dbReference>
<feature type="transmembrane region" description="Helical" evidence="3">
    <location>
        <begin position="385"/>
        <end position="405"/>
    </location>
</feature>
<accession>A0A7I8WUW2</accession>
<dbReference type="InterPro" id="IPR029033">
    <property type="entry name" value="His_PPase_superfam"/>
</dbReference>
<feature type="transmembrane region" description="Helical" evidence="3">
    <location>
        <begin position="202"/>
        <end position="224"/>
    </location>
</feature>
<dbReference type="CDD" id="cd07061">
    <property type="entry name" value="HP_HAP_like"/>
    <property type="match status" value="1"/>
</dbReference>
<proteinExistence type="inferred from homology"/>
<protein>
    <submittedName>
        <fullName evidence="4">(pine wood nematode) hypothetical protein</fullName>
    </submittedName>
</protein>
<comment type="catalytic activity">
    <reaction evidence="1">
        <text>a phosphate monoester + H2O = an alcohol + phosphate</text>
        <dbReference type="Rhea" id="RHEA:15017"/>
        <dbReference type="ChEBI" id="CHEBI:15377"/>
        <dbReference type="ChEBI" id="CHEBI:30879"/>
        <dbReference type="ChEBI" id="CHEBI:43474"/>
        <dbReference type="ChEBI" id="CHEBI:67140"/>
        <dbReference type="EC" id="3.1.3.2"/>
    </reaction>
</comment>
<evidence type="ECO:0000256" key="1">
    <source>
        <dbReference type="ARBA" id="ARBA00000032"/>
    </source>
</evidence>
<name>A0A7I8WUW2_BURXY</name>